<evidence type="ECO:0008006" key="3">
    <source>
        <dbReference type="Google" id="ProtNLM"/>
    </source>
</evidence>
<gene>
    <name evidence="1" type="ORF">BHC49_00970</name>
</gene>
<accession>A0A2N9Y115</accession>
<sequence>MTWIDPWGLTTEKIKLDPNEILVNPKDVNFSQKTINSAFDTPEGKRNIQSVINDVRKGNVKVTDFPAIRVVDVKGQLVVRDGNSRLAIARSAKAKQIKIVIETNVNELKDFKRRLWRNNMPNTGTSKVPTCK</sequence>
<proteinExistence type="predicted"/>
<protein>
    <recommendedName>
        <fullName evidence="3">ParB/Sulfiredoxin domain-containing protein</fullName>
    </recommendedName>
</protein>
<name>A0A2N9Y115_9NEIS</name>
<dbReference type="AlphaFoldDB" id="A0A2N9Y115"/>
<comment type="caution">
    <text evidence="1">The sequence shown here is derived from an EMBL/GenBank/DDBJ whole genome shotgun (WGS) entry which is preliminary data.</text>
</comment>
<reference evidence="1 2" key="1">
    <citation type="journal article" date="2017" name="MBio">
        <title>Type VI secretion-mediated competition in the bee gut microbiome.</title>
        <authorList>
            <person name="Steele M.I."/>
            <person name="Kwong W.K."/>
            <person name="Powell J.E."/>
            <person name="Whiteley M."/>
            <person name="Moran N.A."/>
        </authorList>
    </citation>
    <scope>NUCLEOTIDE SEQUENCE [LARGE SCALE GENOMIC DNA]</scope>
    <source>
        <strain evidence="1 2">Nev3CBA3</strain>
    </source>
</reference>
<dbReference type="EMBL" id="MEIS01000050">
    <property type="protein sequence ID" value="PIT58697.1"/>
    <property type="molecule type" value="Genomic_DNA"/>
</dbReference>
<evidence type="ECO:0000313" key="1">
    <source>
        <dbReference type="EMBL" id="PIT58697.1"/>
    </source>
</evidence>
<dbReference type="Proteomes" id="UP000229434">
    <property type="component" value="Unassembled WGS sequence"/>
</dbReference>
<organism evidence="1 2">
    <name type="scientific">Snodgrassella alvi</name>
    <dbReference type="NCBI Taxonomy" id="1196083"/>
    <lineage>
        <taxon>Bacteria</taxon>
        <taxon>Pseudomonadati</taxon>
        <taxon>Pseudomonadota</taxon>
        <taxon>Betaproteobacteria</taxon>
        <taxon>Neisseriales</taxon>
        <taxon>Neisseriaceae</taxon>
        <taxon>Snodgrassella</taxon>
    </lineage>
</organism>
<evidence type="ECO:0000313" key="2">
    <source>
        <dbReference type="Proteomes" id="UP000229434"/>
    </source>
</evidence>